<organism evidence="1 2">
    <name type="scientific">Citrullus colocynthis</name>
    <name type="common">colocynth</name>
    <dbReference type="NCBI Taxonomy" id="252529"/>
    <lineage>
        <taxon>Eukaryota</taxon>
        <taxon>Viridiplantae</taxon>
        <taxon>Streptophyta</taxon>
        <taxon>Embryophyta</taxon>
        <taxon>Tracheophyta</taxon>
        <taxon>Spermatophyta</taxon>
        <taxon>Magnoliopsida</taxon>
        <taxon>eudicotyledons</taxon>
        <taxon>Gunneridae</taxon>
        <taxon>Pentapetalae</taxon>
        <taxon>rosids</taxon>
        <taxon>fabids</taxon>
        <taxon>Cucurbitales</taxon>
        <taxon>Cucurbitaceae</taxon>
        <taxon>Benincaseae</taxon>
        <taxon>Citrullus</taxon>
    </lineage>
</organism>
<keyword evidence="2" id="KW-1185">Reference proteome</keyword>
<accession>A0ABP0Y2A9</accession>
<evidence type="ECO:0000313" key="1">
    <source>
        <dbReference type="EMBL" id="CAK9313736.1"/>
    </source>
</evidence>
<evidence type="ECO:0000313" key="2">
    <source>
        <dbReference type="Proteomes" id="UP001642487"/>
    </source>
</evidence>
<gene>
    <name evidence="1" type="ORF">CITCOLO1_LOCUS5470</name>
</gene>
<reference evidence="1 2" key="1">
    <citation type="submission" date="2024-03" db="EMBL/GenBank/DDBJ databases">
        <authorList>
            <person name="Gkanogiannis A."/>
            <person name="Becerra Lopez-Lavalle L."/>
        </authorList>
    </citation>
    <scope>NUCLEOTIDE SEQUENCE [LARGE SCALE GENOMIC DNA]</scope>
</reference>
<feature type="non-terminal residue" evidence="1">
    <location>
        <position position="1"/>
    </location>
</feature>
<dbReference type="EMBL" id="OZ021745">
    <property type="protein sequence ID" value="CAK9313736.1"/>
    <property type="molecule type" value="Genomic_DNA"/>
</dbReference>
<feature type="non-terminal residue" evidence="1">
    <location>
        <position position="62"/>
    </location>
</feature>
<protein>
    <submittedName>
        <fullName evidence="1">Uncharacterized protein</fullName>
    </submittedName>
</protein>
<proteinExistence type="predicted"/>
<sequence length="62" mass="6868">PRKNTTVVAPTVLSLGRIVTNAAWIRRMHFVPDHSSADFLPLHRSLPFAHGRVSSVNQPLTP</sequence>
<name>A0ABP0Y2A9_9ROSI</name>
<dbReference type="Proteomes" id="UP001642487">
    <property type="component" value="Chromosome 11"/>
</dbReference>